<dbReference type="AlphaFoldDB" id="A0A2T0WVH2"/>
<name>A0A2T0WVH2_9BACT</name>
<evidence type="ECO:0000313" key="1">
    <source>
        <dbReference type="EMBL" id="PRY90680.1"/>
    </source>
</evidence>
<sequence>MLVSSIYGVFSIGIQEEDPDKLVIKARKKEALQRIFDEKRISLLSYDKFNFSVNLCKQELAHILIMMIKEIDYTDFEKVFDESSFNSDQTLVK</sequence>
<organism evidence="1 2">
    <name type="scientific">Mongoliibacter ruber</name>
    <dbReference type="NCBI Taxonomy" id="1750599"/>
    <lineage>
        <taxon>Bacteria</taxon>
        <taxon>Pseudomonadati</taxon>
        <taxon>Bacteroidota</taxon>
        <taxon>Cytophagia</taxon>
        <taxon>Cytophagales</taxon>
        <taxon>Cyclobacteriaceae</taxon>
        <taxon>Mongoliibacter</taxon>
    </lineage>
</organism>
<dbReference type="RefSeq" id="WP_106131907.1">
    <property type="nucleotide sequence ID" value="NZ_PVTR01000001.1"/>
</dbReference>
<gene>
    <name evidence="1" type="ORF">CLW00_101344</name>
</gene>
<proteinExistence type="predicted"/>
<dbReference type="EMBL" id="PVTR01000001">
    <property type="protein sequence ID" value="PRY90680.1"/>
    <property type="molecule type" value="Genomic_DNA"/>
</dbReference>
<comment type="caution">
    <text evidence="1">The sequence shown here is derived from an EMBL/GenBank/DDBJ whole genome shotgun (WGS) entry which is preliminary data.</text>
</comment>
<evidence type="ECO:0000313" key="2">
    <source>
        <dbReference type="Proteomes" id="UP000238157"/>
    </source>
</evidence>
<protein>
    <submittedName>
        <fullName evidence="1">Uncharacterized protein</fullName>
    </submittedName>
</protein>
<accession>A0A2T0WVH2</accession>
<reference evidence="1 2" key="1">
    <citation type="submission" date="2018-03" db="EMBL/GenBank/DDBJ databases">
        <title>Genomic Encyclopedia of Archaeal and Bacterial Type Strains, Phase II (KMG-II): from individual species to whole genera.</title>
        <authorList>
            <person name="Goeker M."/>
        </authorList>
    </citation>
    <scope>NUCLEOTIDE SEQUENCE [LARGE SCALE GENOMIC DNA]</scope>
    <source>
        <strain evidence="1 2">DSM 27929</strain>
    </source>
</reference>
<dbReference type="OrthoDB" id="839304at2"/>
<keyword evidence="2" id="KW-1185">Reference proteome</keyword>
<dbReference type="Proteomes" id="UP000238157">
    <property type="component" value="Unassembled WGS sequence"/>
</dbReference>